<reference evidence="5 6" key="1">
    <citation type="submission" date="2015-07" db="EMBL/GenBank/DDBJ databases">
        <title>Genome analysis of myxobacterium Chondromyces crocatus Cm c5 reveals a high potential for natural compound synthesis and the genetic basis for the loss of fruiting body formation.</title>
        <authorList>
            <person name="Zaburannyi N."/>
            <person name="Bunk B."/>
            <person name="Maier J."/>
            <person name="Overmann J."/>
            <person name="Mueller R."/>
        </authorList>
    </citation>
    <scope>NUCLEOTIDE SEQUENCE [LARGE SCALE GENOMIC DNA]</scope>
    <source>
        <strain evidence="5 6">Cm c5</strain>
    </source>
</reference>
<keyword evidence="6" id="KW-1185">Reference proteome</keyword>
<dbReference type="RefSeq" id="WP_082363471.1">
    <property type="nucleotide sequence ID" value="NZ_CP012159.1"/>
</dbReference>
<evidence type="ECO:0000256" key="1">
    <source>
        <dbReference type="SAM" id="MobiDB-lite"/>
    </source>
</evidence>
<evidence type="ECO:0000259" key="4">
    <source>
        <dbReference type="Pfam" id="PF23357"/>
    </source>
</evidence>
<dbReference type="KEGG" id="ccro:CMC5_038980"/>
<dbReference type="OrthoDB" id="9766228at2"/>
<feature type="transmembrane region" description="Helical" evidence="2">
    <location>
        <begin position="20"/>
        <end position="38"/>
    </location>
</feature>
<dbReference type="Pfam" id="PF09822">
    <property type="entry name" value="ABC_transp_aux"/>
    <property type="match status" value="1"/>
</dbReference>
<dbReference type="SUPFAM" id="SSF52317">
    <property type="entry name" value="Class I glutamine amidotransferase-like"/>
    <property type="match status" value="1"/>
</dbReference>
<protein>
    <submittedName>
        <fullName evidence="5">Uncharacterized protein</fullName>
    </submittedName>
</protein>
<dbReference type="InterPro" id="IPR019196">
    <property type="entry name" value="ABC_transp_unknown"/>
</dbReference>
<feature type="region of interest" description="Disordered" evidence="1">
    <location>
        <begin position="522"/>
        <end position="558"/>
    </location>
</feature>
<keyword evidence="2" id="KW-1133">Transmembrane helix</keyword>
<organism evidence="5 6">
    <name type="scientific">Chondromyces crocatus</name>
    <dbReference type="NCBI Taxonomy" id="52"/>
    <lineage>
        <taxon>Bacteria</taxon>
        <taxon>Pseudomonadati</taxon>
        <taxon>Myxococcota</taxon>
        <taxon>Polyangia</taxon>
        <taxon>Polyangiales</taxon>
        <taxon>Polyangiaceae</taxon>
        <taxon>Chondromyces</taxon>
    </lineage>
</organism>
<evidence type="ECO:0000259" key="3">
    <source>
        <dbReference type="Pfam" id="PF09822"/>
    </source>
</evidence>
<dbReference type="EMBL" id="CP012159">
    <property type="protein sequence ID" value="AKT39747.1"/>
    <property type="molecule type" value="Genomic_DNA"/>
</dbReference>
<proteinExistence type="predicted"/>
<keyword evidence="2" id="KW-0472">Membrane</keyword>
<feature type="transmembrane region" description="Helical" evidence="2">
    <location>
        <begin position="497"/>
        <end position="519"/>
    </location>
</feature>
<feature type="domain" description="ABC-type uncharacterised transport system" evidence="3">
    <location>
        <begin position="186"/>
        <end position="450"/>
    </location>
</feature>
<dbReference type="InterPro" id="IPR055396">
    <property type="entry name" value="DUF7088"/>
</dbReference>
<evidence type="ECO:0000313" key="6">
    <source>
        <dbReference type="Proteomes" id="UP000067626"/>
    </source>
</evidence>
<feature type="domain" description="DUF7088" evidence="4">
    <location>
        <begin position="51"/>
        <end position="126"/>
    </location>
</feature>
<dbReference type="Pfam" id="PF23357">
    <property type="entry name" value="DUF7088"/>
    <property type="match status" value="1"/>
</dbReference>
<dbReference type="AlphaFoldDB" id="A0A0K1EGD9"/>
<dbReference type="Proteomes" id="UP000067626">
    <property type="component" value="Chromosome"/>
</dbReference>
<sequence>MSERTSHARHGTPLLTKLSASAGIIAAMVLAVLVNVLASRHYKRWDWTRGGLYTLSDATVQTLRALEEPINVYVLLPASDPLNLSIRHLLEAYSGETRRLQVQYTDPDNHPAEFLAVQQRFGVVAGKTDEGQIITDAVVIVARGDRPHYLTARDLVAVEDEEDLRSRPRLEQALTGAIRSVLSTERPRICFTGGHAERSVEAGGTMGLAALRDRLNKNNFEVVQLGEEVGHDDDQGAVVRARTPSAEELASCRLLIVASPSDPVPTAEVSAWRRYVEQGGSALVVAGPVPDSDDRHYLELGLDELLSLAGVRLEKDFIFELDPAHRSTQGHGETFLPIVRPHPVTEGLLQARKLGLEPVLTIASALRPTGSGSAAPVSLLETSEKAFGMVDFFAWAKDPSAPKPSEGDHRGPLTVGYAVELPRPQNSSSSIGPRMVVVSSPSLLFGANWQNPELRGTAVFVDSAISWLSARPALLDIPDKAAIVAGLKISEGSLASIFRYVVLYMPLAAALLGVAVHLARRPRGPATNKPSEPDEPTPSGSSKPDDAVARPGASESAS</sequence>
<dbReference type="STRING" id="52.CMC5_038980"/>
<accession>A0A0K1EGD9</accession>
<gene>
    <name evidence="5" type="ORF">CMC5_038980</name>
</gene>
<name>A0A0K1EGD9_CHOCO</name>
<dbReference type="InterPro" id="IPR029062">
    <property type="entry name" value="Class_I_gatase-like"/>
</dbReference>
<evidence type="ECO:0000313" key="5">
    <source>
        <dbReference type="EMBL" id="AKT39747.1"/>
    </source>
</evidence>
<evidence type="ECO:0000256" key="2">
    <source>
        <dbReference type="SAM" id="Phobius"/>
    </source>
</evidence>
<keyword evidence="2" id="KW-0812">Transmembrane</keyword>